<feature type="active site" description="For sulfotransferase activity" evidence="3">
    <location>
        <position position="196"/>
    </location>
</feature>
<dbReference type="AlphaFoldDB" id="A0A2C9JSH4"/>
<evidence type="ECO:0000259" key="6">
    <source>
        <dbReference type="Pfam" id="PF00685"/>
    </source>
</evidence>
<accession>A0A2C9JSH4</accession>
<evidence type="ECO:0000256" key="3">
    <source>
        <dbReference type="PIRSR" id="PIRSR637359-1"/>
    </source>
</evidence>
<dbReference type="Proteomes" id="UP000076420">
    <property type="component" value="Unassembled WGS sequence"/>
</dbReference>
<feature type="binding site" evidence="4">
    <location>
        <position position="287"/>
    </location>
    <ligand>
        <name>3'-phosphoadenylyl sulfate</name>
        <dbReference type="ChEBI" id="CHEBI:58339"/>
    </ligand>
</feature>
<dbReference type="SUPFAM" id="SSF52540">
    <property type="entry name" value="P-loop containing nucleoside triphosphate hydrolases"/>
    <property type="match status" value="1"/>
</dbReference>
<feature type="disulfide bond" evidence="5">
    <location>
        <begin position="383"/>
        <end position="394"/>
    </location>
</feature>
<protein>
    <recommendedName>
        <fullName evidence="6">Sulfotransferase domain-containing protein</fullName>
    </recommendedName>
</protein>
<evidence type="ECO:0000256" key="1">
    <source>
        <dbReference type="ARBA" id="ARBA00022679"/>
    </source>
</evidence>
<name>A0A2C9JSH4_BIOGL</name>
<dbReference type="VEuPathDB" id="VectorBase:BGLAX_051458"/>
<reference evidence="7" key="1">
    <citation type="submission" date="2020-05" db="UniProtKB">
        <authorList>
            <consortium name="EnsemblMetazoa"/>
        </authorList>
    </citation>
    <scope>IDENTIFICATION</scope>
    <source>
        <strain evidence="7">BB02</strain>
    </source>
</reference>
<dbReference type="GO" id="GO:0008467">
    <property type="term" value="F:[heparan sulfate]-glucosamine 3-sulfotransferase activity"/>
    <property type="evidence" value="ECO:0007669"/>
    <property type="project" value="TreeGrafter"/>
</dbReference>
<dbReference type="EnsemblMetazoa" id="BGLB007342-RC">
    <property type="protein sequence ID" value="BGLB007342-PC"/>
    <property type="gene ID" value="BGLB007342"/>
</dbReference>
<keyword evidence="5" id="KW-1015">Disulfide bond</keyword>
<feature type="binding site" evidence="4">
    <location>
        <begin position="196"/>
        <end position="200"/>
    </location>
    <ligand>
        <name>3'-phosphoadenylyl sulfate</name>
        <dbReference type="ChEBI" id="CHEBI:58339"/>
    </ligand>
</feature>
<feature type="binding site" evidence="4">
    <location>
        <position position="382"/>
    </location>
    <ligand>
        <name>3'-phosphoadenylyl sulfate</name>
        <dbReference type="ChEBI" id="CHEBI:58339"/>
    </ligand>
</feature>
<keyword evidence="1" id="KW-0808">Transferase</keyword>
<dbReference type="Pfam" id="PF00685">
    <property type="entry name" value="Sulfotransfer_1"/>
    <property type="match status" value="1"/>
</dbReference>
<dbReference type="EnsemblMetazoa" id="BGLB007342-RB">
    <property type="protein sequence ID" value="BGLB007342-PB"/>
    <property type="gene ID" value="BGLB007342"/>
</dbReference>
<gene>
    <name evidence="7" type="primary">106066295</name>
</gene>
<dbReference type="PANTHER" id="PTHR10605:SF65">
    <property type="entry name" value="GH20068P"/>
    <property type="match status" value="1"/>
</dbReference>
<evidence type="ECO:0000313" key="8">
    <source>
        <dbReference type="Proteomes" id="UP000076420"/>
    </source>
</evidence>
<dbReference type="InterPro" id="IPR027417">
    <property type="entry name" value="P-loop_NTPase"/>
</dbReference>
<feature type="binding site" evidence="4">
    <location>
        <begin position="399"/>
        <end position="403"/>
    </location>
    <ligand>
        <name>3'-phosphoadenylyl sulfate</name>
        <dbReference type="ChEBI" id="CHEBI:58339"/>
    </ligand>
</feature>
<evidence type="ECO:0000256" key="5">
    <source>
        <dbReference type="PIRSR" id="PIRSR637359-3"/>
    </source>
</evidence>
<sequence length="440" mass="51083">MVKTNRIRCLKLGLIWVCLLLAIYVYDLHFAEEVKQMSVLNVGALNELRQTKTHNFRMNDDVTLSAAAPPEDIHDVKLYDDALEISKDGQQNSKVYFSDFKNMSQKNVSNVSGINMSTRTSFVHADNKTTPSVSLKPTAHENQMIIKTAPPTYRISGREHWTINELGRYNVSLFSPPPGETPKRRFPKAIIIGAGKCGTRALLEFLQMHPYVVAANSEVHFFDQDEHFQKGFTYYKSKMPLSYSNQVTIEKTPSYIWSERAIHEMYKLNRNMKLILIIKDPVVRVISQAIRSSPDNPESTFIQEHEGTLRVSNESRTVDWGIYVKYIKLWLQVFPKSQLHILESRDFVTNPTLEIQRLEYFLGIPRMITEKNFYFNKSKGFYCMRPFHLKTIVCLSSGKGMPHPKINPILENLLYKYYRPHNEALFQLLGKRYDWTPKTR</sequence>
<dbReference type="InterPro" id="IPR037359">
    <property type="entry name" value="NST/OST"/>
</dbReference>
<evidence type="ECO:0000256" key="4">
    <source>
        <dbReference type="PIRSR" id="PIRSR637359-2"/>
    </source>
</evidence>
<feature type="domain" description="Sulfotransferase" evidence="6">
    <location>
        <begin position="187"/>
        <end position="398"/>
    </location>
</feature>
<evidence type="ECO:0000313" key="7">
    <source>
        <dbReference type="EnsemblMetazoa" id="BGLB007342-PB"/>
    </source>
</evidence>
<keyword evidence="2" id="KW-0325">Glycoprotein</keyword>
<dbReference type="PANTHER" id="PTHR10605">
    <property type="entry name" value="HEPARAN SULFATE SULFOTRANSFERASE"/>
    <property type="match status" value="1"/>
</dbReference>
<evidence type="ECO:0000256" key="2">
    <source>
        <dbReference type="ARBA" id="ARBA00023180"/>
    </source>
</evidence>
<dbReference type="KEGG" id="bgt:106066295"/>
<proteinExistence type="predicted"/>
<organism evidence="7 8">
    <name type="scientific">Biomphalaria glabrata</name>
    <name type="common">Bloodfluke planorb</name>
    <name type="synonym">Freshwater snail</name>
    <dbReference type="NCBI Taxonomy" id="6526"/>
    <lineage>
        <taxon>Eukaryota</taxon>
        <taxon>Metazoa</taxon>
        <taxon>Spiralia</taxon>
        <taxon>Lophotrochozoa</taxon>
        <taxon>Mollusca</taxon>
        <taxon>Gastropoda</taxon>
        <taxon>Heterobranchia</taxon>
        <taxon>Euthyneura</taxon>
        <taxon>Panpulmonata</taxon>
        <taxon>Hygrophila</taxon>
        <taxon>Lymnaeoidea</taxon>
        <taxon>Planorbidae</taxon>
        <taxon>Biomphalaria</taxon>
    </lineage>
</organism>
<dbReference type="Gene3D" id="3.40.50.300">
    <property type="entry name" value="P-loop containing nucleotide triphosphate hydrolases"/>
    <property type="match status" value="1"/>
</dbReference>
<dbReference type="OrthoDB" id="6133051at2759"/>
<dbReference type="VEuPathDB" id="VectorBase:BGLB007342"/>
<dbReference type="InterPro" id="IPR000863">
    <property type="entry name" value="Sulfotransferase_dom"/>
</dbReference>